<dbReference type="InterPro" id="IPR036388">
    <property type="entry name" value="WH-like_DNA-bd_sf"/>
</dbReference>
<dbReference type="EMBL" id="SMAL01000014">
    <property type="protein sequence ID" value="TCT12112.1"/>
    <property type="molecule type" value="Genomic_DNA"/>
</dbReference>
<dbReference type="InterPro" id="IPR051081">
    <property type="entry name" value="HTH_MetalResp_TranReg"/>
</dbReference>
<proteinExistence type="predicted"/>
<dbReference type="PROSITE" id="PS50987">
    <property type="entry name" value="HTH_ARSR_2"/>
    <property type="match status" value="1"/>
</dbReference>
<dbReference type="AlphaFoldDB" id="A0A4R3MG25"/>
<gene>
    <name evidence="5" type="ORF">EDC18_11411</name>
</gene>
<keyword evidence="1" id="KW-0805">Transcription regulation</keyword>
<accession>A0A4R3MG25</accession>
<dbReference type="Proteomes" id="UP000294902">
    <property type="component" value="Unassembled WGS sequence"/>
</dbReference>
<dbReference type="InterPro" id="IPR011991">
    <property type="entry name" value="ArsR-like_HTH"/>
</dbReference>
<evidence type="ECO:0000256" key="2">
    <source>
        <dbReference type="ARBA" id="ARBA00023125"/>
    </source>
</evidence>
<feature type="domain" description="HTH arsR-type" evidence="4">
    <location>
        <begin position="1"/>
        <end position="94"/>
    </location>
</feature>
<dbReference type="GO" id="GO:0003700">
    <property type="term" value="F:DNA-binding transcription factor activity"/>
    <property type="evidence" value="ECO:0007669"/>
    <property type="project" value="InterPro"/>
</dbReference>
<protein>
    <submittedName>
        <fullName evidence="5">ArsR family transcriptional regulator</fullName>
    </submittedName>
</protein>
<evidence type="ECO:0000256" key="3">
    <source>
        <dbReference type="ARBA" id="ARBA00023163"/>
    </source>
</evidence>
<dbReference type="SUPFAM" id="SSF46785">
    <property type="entry name" value="Winged helix' DNA-binding domain"/>
    <property type="match status" value="1"/>
</dbReference>
<sequence>MLVNILKAVGDGNRLRILHLLMEKELCVCELESLLDITQSNASRHLNKLKSAGIIESFKSAQWVYYRISDTFIEEHKELYDYLRSQFTMDKDIELLHRYLSSEFDCTFLRDDKEKVLKVLTEQCVK</sequence>
<comment type="caution">
    <text evidence="5">The sequence shown here is derived from an EMBL/GenBank/DDBJ whole genome shotgun (WGS) entry which is preliminary data.</text>
</comment>
<dbReference type="GO" id="GO:0003677">
    <property type="term" value="F:DNA binding"/>
    <property type="evidence" value="ECO:0007669"/>
    <property type="project" value="UniProtKB-KW"/>
</dbReference>
<dbReference type="Pfam" id="PF01022">
    <property type="entry name" value="HTH_5"/>
    <property type="match status" value="1"/>
</dbReference>
<keyword evidence="2" id="KW-0238">DNA-binding</keyword>
<dbReference type="InterPro" id="IPR001845">
    <property type="entry name" value="HTH_ArsR_DNA-bd_dom"/>
</dbReference>
<dbReference type="PANTHER" id="PTHR33154">
    <property type="entry name" value="TRANSCRIPTIONAL REGULATOR, ARSR FAMILY"/>
    <property type="match status" value="1"/>
</dbReference>
<evidence type="ECO:0000313" key="6">
    <source>
        <dbReference type="Proteomes" id="UP000294902"/>
    </source>
</evidence>
<evidence type="ECO:0000256" key="1">
    <source>
        <dbReference type="ARBA" id="ARBA00023015"/>
    </source>
</evidence>
<keyword evidence="6" id="KW-1185">Reference proteome</keyword>
<dbReference type="PRINTS" id="PR00778">
    <property type="entry name" value="HTHARSR"/>
</dbReference>
<dbReference type="PANTHER" id="PTHR33154:SF18">
    <property type="entry name" value="ARSENICAL RESISTANCE OPERON REPRESSOR"/>
    <property type="match status" value="1"/>
</dbReference>
<dbReference type="CDD" id="cd00090">
    <property type="entry name" value="HTH_ARSR"/>
    <property type="match status" value="1"/>
</dbReference>
<organism evidence="5 6">
    <name type="scientific">Natranaerovirga pectinivora</name>
    <dbReference type="NCBI Taxonomy" id="682400"/>
    <lineage>
        <taxon>Bacteria</taxon>
        <taxon>Bacillati</taxon>
        <taxon>Bacillota</taxon>
        <taxon>Clostridia</taxon>
        <taxon>Lachnospirales</taxon>
        <taxon>Natranaerovirgaceae</taxon>
        <taxon>Natranaerovirga</taxon>
    </lineage>
</organism>
<dbReference type="NCBIfam" id="NF033788">
    <property type="entry name" value="HTH_metalloreg"/>
    <property type="match status" value="1"/>
</dbReference>
<evidence type="ECO:0000313" key="5">
    <source>
        <dbReference type="EMBL" id="TCT12112.1"/>
    </source>
</evidence>
<reference evidence="5 6" key="1">
    <citation type="submission" date="2019-03" db="EMBL/GenBank/DDBJ databases">
        <title>Genomic Encyclopedia of Type Strains, Phase IV (KMG-IV): sequencing the most valuable type-strain genomes for metagenomic binning, comparative biology and taxonomic classification.</title>
        <authorList>
            <person name="Goeker M."/>
        </authorList>
    </citation>
    <scope>NUCLEOTIDE SEQUENCE [LARGE SCALE GENOMIC DNA]</scope>
    <source>
        <strain evidence="5 6">DSM 24629</strain>
    </source>
</reference>
<dbReference type="SMART" id="SM00418">
    <property type="entry name" value="HTH_ARSR"/>
    <property type="match status" value="1"/>
</dbReference>
<dbReference type="Gene3D" id="1.10.10.10">
    <property type="entry name" value="Winged helix-like DNA-binding domain superfamily/Winged helix DNA-binding domain"/>
    <property type="match status" value="1"/>
</dbReference>
<name>A0A4R3MG25_9FIRM</name>
<evidence type="ECO:0000259" key="4">
    <source>
        <dbReference type="PROSITE" id="PS50987"/>
    </source>
</evidence>
<dbReference type="InterPro" id="IPR036390">
    <property type="entry name" value="WH_DNA-bd_sf"/>
</dbReference>
<keyword evidence="3" id="KW-0804">Transcription</keyword>